<dbReference type="InterPro" id="IPR007318">
    <property type="entry name" value="Phopholipid_MeTrfase"/>
</dbReference>
<feature type="transmembrane region" description="Helical" evidence="5">
    <location>
        <begin position="85"/>
        <end position="117"/>
    </location>
</feature>
<keyword evidence="3 5" id="KW-1133">Transmembrane helix</keyword>
<evidence type="ECO:0000256" key="5">
    <source>
        <dbReference type="SAM" id="Phobius"/>
    </source>
</evidence>
<proteinExistence type="predicted"/>
<dbReference type="STRING" id="56780.SYN_01562"/>
<dbReference type="Gene3D" id="1.20.120.1630">
    <property type="match status" value="1"/>
</dbReference>
<name>Q2LVL2_SYNAS</name>
<protein>
    <submittedName>
        <fullName evidence="6">Nickel-cobalt-cadmium resistance protein</fullName>
    </submittedName>
</protein>
<dbReference type="AlphaFoldDB" id="Q2LVL2"/>
<keyword evidence="2 5" id="KW-0812">Transmembrane</keyword>
<keyword evidence="7" id="KW-1185">Reference proteome</keyword>
<reference evidence="6 7" key="1">
    <citation type="journal article" date="2007" name="Proc. Natl. Acad. Sci. U.S.A.">
        <title>The genome of Syntrophus aciditrophicus: life at the thermodynamic limit of microbial growth.</title>
        <authorList>
            <person name="McInerney M.J."/>
            <person name="Rohlin L."/>
            <person name="Mouttaki H."/>
            <person name="Kim U."/>
            <person name="Krupp R.S."/>
            <person name="Rios-Hernandez L."/>
            <person name="Sieber J."/>
            <person name="Struchtemeyer C.G."/>
            <person name="Bhattacharyya A."/>
            <person name="Campbell J.W."/>
            <person name="Gunsalus R.P."/>
        </authorList>
    </citation>
    <scope>NUCLEOTIDE SEQUENCE [LARGE SCALE GENOMIC DNA]</scope>
    <source>
        <strain evidence="6 7">SB</strain>
    </source>
</reference>
<feature type="transmembrane region" description="Helical" evidence="5">
    <location>
        <begin position="12"/>
        <end position="31"/>
    </location>
</feature>
<sequence>MKSNYEIYRTLLSRIAAFICLFFFFTTQSYWESKNEYISFSLFLAGIILVAIASLGRMWCSLYIAGYKDDILVTKGPYSLCRNPLYFFSMIGVAGIGFATETLTFPIAFAILFALYYPSVIKSEEKRLKQLFGIEFERYKSRVPAFFPKLSTFDEPEIYSVKPAVYRDHMFSALWFVWLVGILEVIEGFKEIGLLKALWTIY</sequence>
<dbReference type="Proteomes" id="UP000001933">
    <property type="component" value="Chromosome"/>
</dbReference>
<accession>Q2LVL2</accession>
<dbReference type="PANTHER" id="PTHR12714">
    <property type="entry name" value="PROTEIN-S ISOPRENYLCYSTEINE O-METHYLTRANSFERASE"/>
    <property type="match status" value="1"/>
</dbReference>
<evidence type="ECO:0000256" key="4">
    <source>
        <dbReference type="ARBA" id="ARBA00023136"/>
    </source>
</evidence>
<feature type="transmembrane region" description="Helical" evidence="5">
    <location>
        <begin position="37"/>
        <end position="64"/>
    </location>
</feature>
<evidence type="ECO:0000256" key="3">
    <source>
        <dbReference type="ARBA" id="ARBA00022989"/>
    </source>
</evidence>
<dbReference type="HOGENOM" id="CLU_083238_0_0_7"/>
<dbReference type="RefSeq" id="WP_011418141.1">
    <property type="nucleotide sequence ID" value="NC_007759.1"/>
</dbReference>
<dbReference type="PANTHER" id="PTHR12714:SF9">
    <property type="entry name" value="PROTEIN-S-ISOPRENYLCYSTEINE O-METHYLTRANSFERASE"/>
    <property type="match status" value="1"/>
</dbReference>
<dbReference type="OrthoDB" id="5417332at2"/>
<dbReference type="KEGG" id="sat:SYN_01562"/>
<evidence type="ECO:0000256" key="1">
    <source>
        <dbReference type="ARBA" id="ARBA00004127"/>
    </source>
</evidence>
<dbReference type="GO" id="GO:0016740">
    <property type="term" value="F:transferase activity"/>
    <property type="evidence" value="ECO:0007669"/>
    <property type="project" value="UniProtKB-ARBA"/>
</dbReference>
<comment type="subcellular location">
    <subcellularLocation>
        <location evidence="1">Endomembrane system</location>
        <topology evidence="1">Multi-pass membrane protein</topology>
    </subcellularLocation>
</comment>
<keyword evidence="4 5" id="KW-0472">Membrane</keyword>
<dbReference type="Pfam" id="PF04191">
    <property type="entry name" value="PEMT"/>
    <property type="match status" value="1"/>
</dbReference>
<evidence type="ECO:0000313" key="6">
    <source>
        <dbReference type="EMBL" id="ABC78121.1"/>
    </source>
</evidence>
<evidence type="ECO:0000256" key="2">
    <source>
        <dbReference type="ARBA" id="ARBA00022692"/>
    </source>
</evidence>
<dbReference type="GO" id="GO:0012505">
    <property type="term" value="C:endomembrane system"/>
    <property type="evidence" value="ECO:0007669"/>
    <property type="project" value="UniProtKB-SubCell"/>
</dbReference>
<dbReference type="InParanoid" id="Q2LVL2"/>
<dbReference type="eggNOG" id="COG2020">
    <property type="taxonomic scope" value="Bacteria"/>
</dbReference>
<dbReference type="EMBL" id="CP000252">
    <property type="protein sequence ID" value="ABC78121.1"/>
    <property type="molecule type" value="Genomic_DNA"/>
</dbReference>
<evidence type="ECO:0000313" key="7">
    <source>
        <dbReference type="Proteomes" id="UP000001933"/>
    </source>
</evidence>
<gene>
    <name evidence="6" type="ORF">SYN_01562</name>
</gene>
<organism evidence="6 7">
    <name type="scientific">Syntrophus aciditrophicus (strain SB)</name>
    <dbReference type="NCBI Taxonomy" id="56780"/>
    <lineage>
        <taxon>Bacteria</taxon>
        <taxon>Pseudomonadati</taxon>
        <taxon>Thermodesulfobacteriota</taxon>
        <taxon>Syntrophia</taxon>
        <taxon>Syntrophales</taxon>
        <taxon>Syntrophaceae</taxon>
        <taxon>Syntrophus</taxon>
    </lineage>
</organism>